<evidence type="ECO:0008006" key="4">
    <source>
        <dbReference type="Google" id="ProtNLM"/>
    </source>
</evidence>
<dbReference type="EMBL" id="JACCBU010000001">
    <property type="protein sequence ID" value="NYE73510.1"/>
    <property type="molecule type" value="Genomic_DNA"/>
</dbReference>
<dbReference type="InterPro" id="IPR006311">
    <property type="entry name" value="TAT_signal"/>
</dbReference>
<accession>A0A7Y9IB88</accession>
<organism evidence="2 3">
    <name type="scientific">Microlunatus parietis</name>
    <dbReference type="NCBI Taxonomy" id="682979"/>
    <lineage>
        <taxon>Bacteria</taxon>
        <taxon>Bacillati</taxon>
        <taxon>Actinomycetota</taxon>
        <taxon>Actinomycetes</taxon>
        <taxon>Propionibacteriales</taxon>
        <taxon>Propionibacteriaceae</taxon>
        <taxon>Microlunatus</taxon>
    </lineage>
</organism>
<evidence type="ECO:0000313" key="2">
    <source>
        <dbReference type="EMBL" id="NYE73510.1"/>
    </source>
</evidence>
<dbReference type="InterPro" id="IPR008557">
    <property type="entry name" value="PhoX"/>
</dbReference>
<dbReference type="PROSITE" id="PS51318">
    <property type="entry name" value="TAT"/>
    <property type="match status" value="1"/>
</dbReference>
<evidence type="ECO:0000313" key="3">
    <source>
        <dbReference type="Proteomes" id="UP000569914"/>
    </source>
</evidence>
<feature type="region of interest" description="Disordered" evidence="1">
    <location>
        <begin position="485"/>
        <end position="509"/>
    </location>
</feature>
<reference evidence="2 3" key="1">
    <citation type="submission" date="2020-07" db="EMBL/GenBank/DDBJ databases">
        <title>Sequencing the genomes of 1000 actinobacteria strains.</title>
        <authorList>
            <person name="Klenk H.-P."/>
        </authorList>
    </citation>
    <scope>NUCLEOTIDE SEQUENCE [LARGE SCALE GENOMIC DNA]</scope>
    <source>
        <strain evidence="2 3">DSM 22083</strain>
    </source>
</reference>
<keyword evidence="3" id="KW-1185">Reference proteome</keyword>
<dbReference type="PANTHER" id="PTHR35399:SF2">
    <property type="entry name" value="DUF839 DOMAIN-CONTAINING PROTEIN"/>
    <property type="match status" value="1"/>
</dbReference>
<dbReference type="RefSeq" id="WP_179755049.1">
    <property type="nucleotide sequence ID" value="NZ_JACCBU010000001.1"/>
</dbReference>
<dbReference type="PANTHER" id="PTHR35399">
    <property type="entry name" value="SLR8030 PROTEIN"/>
    <property type="match status" value="1"/>
</dbReference>
<comment type="caution">
    <text evidence="2">The sequence shown here is derived from an EMBL/GenBank/DDBJ whole genome shotgun (WGS) entry which is preliminary data.</text>
</comment>
<feature type="region of interest" description="Disordered" evidence="1">
    <location>
        <begin position="646"/>
        <end position="671"/>
    </location>
</feature>
<dbReference type="Pfam" id="PF05787">
    <property type="entry name" value="PhoX"/>
    <property type="match status" value="1"/>
</dbReference>
<feature type="compositionally biased region" description="Basic and acidic residues" evidence="1">
    <location>
        <begin position="651"/>
        <end position="660"/>
    </location>
</feature>
<dbReference type="Proteomes" id="UP000569914">
    <property type="component" value="Unassembled WGS sequence"/>
</dbReference>
<evidence type="ECO:0000256" key="1">
    <source>
        <dbReference type="SAM" id="MobiDB-lite"/>
    </source>
</evidence>
<proteinExistence type="predicted"/>
<dbReference type="AlphaFoldDB" id="A0A7Y9IB88"/>
<sequence length="671" mass="72965">MNLPMLGHTHGNRSAVTCHLKCDSACASPPPNTSTEPTFAEIARGQLSRRAVLIGGGALAATAAAPALVPQLAAATEGRRAPGESTIRGPLSFQPIAPVDAAKDALTVPPGYEWTPIIRWGDPLFHNSPAFDPEHPNAEAQELQFGYNNDYLDIMVTDRAGREALLVCNHEYTNRDIMFPPTDNEAQELEVIRTLMAAHGFAVVELRRRGKGKPWKYVRGGEKNRRITAYSLFSLTGPAAGTDLLKTAADPSGKKVYGTVNNCAGGTTPWGTVLSGEENFNGYFKADPAVPENARYGLTGSSVYGFEKVDPRFDATNPDYVNEPHRFGYIVEIDPMDPTSTPRKHTAMGRMKHEGANVRVDDDGTVVAYMGDDERFDYLYKFVAKKKYRKGDSAAARRHNLTLLTEGDLYVARFSGQQKPDNANLGRGVWIPLTQNGKSMVPDMSIEEVLVFTRLAADKMKATPMDRPEDVEPNPRTGKVYVACTNNSQRGTDGKPGTDAPNPRPQNKNGHIIEITEHKNAANATTFDWNLFLVCGDPEESGTYFGGWDGPVAPISSPDNVAFDSAGNLWISTDGAPSGIGKSDALYRVPVQGRERGHLVQFLAVPSGAETCGPVIHDLDGSVFVAVQHPGEDGSWEEQQSFFPDYVPEGSRPDRGDWRGPRPSVVQVTRA</sequence>
<protein>
    <recommendedName>
        <fullName evidence="4">Phosphatase</fullName>
    </recommendedName>
</protein>
<gene>
    <name evidence="2" type="ORF">BKA15_004839</name>
</gene>
<dbReference type="SUPFAM" id="SSF63829">
    <property type="entry name" value="Calcium-dependent phosphotriesterase"/>
    <property type="match status" value="1"/>
</dbReference>
<name>A0A7Y9IB88_9ACTN</name>